<comment type="pathway">
    <text evidence="2">Glycan biosynthesis; alginate biosynthesis.</text>
</comment>
<organism evidence="8 9">
    <name type="scientific">Paucidesulfovibrio gracilis DSM 16080</name>
    <dbReference type="NCBI Taxonomy" id="1121449"/>
    <lineage>
        <taxon>Bacteria</taxon>
        <taxon>Pseudomonadati</taxon>
        <taxon>Thermodesulfobacteriota</taxon>
        <taxon>Desulfovibrionia</taxon>
        <taxon>Desulfovibrionales</taxon>
        <taxon>Desulfovibrionaceae</taxon>
        <taxon>Paucidesulfovibrio</taxon>
    </lineage>
</organism>
<proteinExistence type="predicted"/>
<gene>
    <name evidence="8" type="ORF">SAMN02745704_02320</name>
</gene>
<keyword evidence="4" id="KW-0732">Signal</keyword>
<keyword evidence="3 8" id="KW-0808">Transferase</keyword>
<dbReference type="GO" id="GO:0016740">
    <property type="term" value="F:transferase activity"/>
    <property type="evidence" value="ECO:0007669"/>
    <property type="project" value="UniProtKB-KW"/>
</dbReference>
<reference evidence="8 9" key="1">
    <citation type="submission" date="2017-02" db="EMBL/GenBank/DDBJ databases">
        <authorList>
            <person name="Peterson S.W."/>
        </authorList>
    </citation>
    <scope>NUCLEOTIDE SEQUENCE [LARGE SCALE GENOMIC DNA]</scope>
    <source>
        <strain evidence="8 9">DSM 16080</strain>
    </source>
</reference>
<dbReference type="Pfam" id="PF16822">
    <property type="entry name" value="ALGX"/>
    <property type="match status" value="1"/>
</dbReference>
<dbReference type="Proteomes" id="UP000190027">
    <property type="component" value="Unassembled WGS sequence"/>
</dbReference>
<evidence type="ECO:0000256" key="5">
    <source>
        <dbReference type="ARBA" id="ARBA00022764"/>
    </source>
</evidence>
<dbReference type="EMBL" id="FUYC01000014">
    <property type="protein sequence ID" value="SKA91348.1"/>
    <property type="molecule type" value="Genomic_DNA"/>
</dbReference>
<evidence type="ECO:0000313" key="9">
    <source>
        <dbReference type="Proteomes" id="UP000190027"/>
    </source>
</evidence>
<evidence type="ECO:0000256" key="4">
    <source>
        <dbReference type="ARBA" id="ARBA00022729"/>
    </source>
</evidence>
<dbReference type="GO" id="GO:0016787">
    <property type="term" value="F:hydrolase activity"/>
    <property type="evidence" value="ECO:0007669"/>
    <property type="project" value="UniProtKB-KW"/>
</dbReference>
<accession>A0A1T4XQD6</accession>
<keyword evidence="5" id="KW-0574">Periplasm</keyword>
<feature type="domain" description="AlgX/AlgJ SGNH hydrolase-like" evidence="7">
    <location>
        <begin position="138"/>
        <end position="278"/>
    </location>
</feature>
<dbReference type="GO" id="GO:0042121">
    <property type="term" value="P:alginic acid biosynthetic process"/>
    <property type="evidence" value="ECO:0007669"/>
    <property type="project" value="UniProtKB-UniPathway"/>
</dbReference>
<sequence>MKTRSYPIHAALCMALFLLPALVMLSGLATVDEARFERKELRPPNKFPGFPAKAAPGTVLNAMRQWPHDFEAWFNDHYAFRRVFLDADKDLNRLLGILPPADPNARVVIGKNDRFFLGDRFDQVMTQHTGDAYVMSEDLRDALVQRMTAMAHALDDMNVEFLFLLAPDKHGIYPEDLPGWLSPFQGVTSADLFMEGAAEAGLPTVDGRRILQREKSRFNALLYPNTDSHWSDLGAYLVYRAMMEQLSDALGPLRALTMERCVVTPQPEGFGLARLAGLDAVNDALIRLRFNEPFRTLRAFDFSGNEVSIGLDERFPKHLNRITVNPEALNHLTVLVFRDSFSRALIPMLSQTFSKVVYTGKANRDICEDLVTRYNVDLVIFETAERFLPYL</sequence>
<dbReference type="RefSeq" id="WP_078717871.1">
    <property type="nucleotide sequence ID" value="NZ_FUYC01000014.1"/>
</dbReference>
<dbReference type="OrthoDB" id="175771at2"/>
<evidence type="ECO:0000256" key="3">
    <source>
        <dbReference type="ARBA" id="ARBA00022679"/>
    </source>
</evidence>
<keyword evidence="9" id="KW-1185">Reference proteome</keyword>
<evidence type="ECO:0000313" key="8">
    <source>
        <dbReference type="EMBL" id="SKA91348.1"/>
    </source>
</evidence>
<evidence type="ECO:0000256" key="6">
    <source>
        <dbReference type="ARBA" id="ARBA00022841"/>
    </source>
</evidence>
<evidence type="ECO:0000259" key="7">
    <source>
        <dbReference type="Pfam" id="PF16822"/>
    </source>
</evidence>
<evidence type="ECO:0000256" key="2">
    <source>
        <dbReference type="ARBA" id="ARBA00005182"/>
    </source>
</evidence>
<dbReference type="InterPro" id="IPR031811">
    <property type="entry name" value="ALGX/ALGJ_SGNH-like"/>
</dbReference>
<evidence type="ECO:0000256" key="1">
    <source>
        <dbReference type="ARBA" id="ARBA00004418"/>
    </source>
</evidence>
<dbReference type="STRING" id="1121449.SAMN02745704_02320"/>
<dbReference type="GO" id="GO:0042597">
    <property type="term" value="C:periplasmic space"/>
    <property type="evidence" value="ECO:0007669"/>
    <property type="project" value="UniProtKB-SubCell"/>
</dbReference>
<dbReference type="AlphaFoldDB" id="A0A1T4XQD6"/>
<name>A0A1T4XQD6_9BACT</name>
<keyword evidence="6" id="KW-0016">Alginate biosynthesis</keyword>
<comment type="subcellular location">
    <subcellularLocation>
        <location evidence="1">Periplasm</location>
    </subcellularLocation>
</comment>
<dbReference type="UniPathway" id="UPA00286"/>
<protein>
    <submittedName>
        <fullName evidence="8">SGNH hydrolase-like domain-containing protein, acetyltransferase AlgX</fullName>
    </submittedName>
</protein>
<keyword evidence="8" id="KW-0378">Hydrolase</keyword>